<gene>
    <name evidence="2" type="ORF">cand_019890</name>
</gene>
<accession>A0A1J4MT81</accession>
<organism evidence="2 3">
    <name type="scientific">Cryptosporidium andersoni</name>
    <dbReference type="NCBI Taxonomy" id="117008"/>
    <lineage>
        <taxon>Eukaryota</taxon>
        <taxon>Sar</taxon>
        <taxon>Alveolata</taxon>
        <taxon>Apicomplexa</taxon>
        <taxon>Conoidasida</taxon>
        <taxon>Coccidia</taxon>
        <taxon>Eucoccidiorida</taxon>
        <taxon>Eimeriorina</taxon>
        <taxon>Cryptosporidiidae</taxon>
        <taxon>Cryptosporidium</taxon>
    </lineage>
</organism>
<keyword evidence="1" id="KW-0175">Coiled coil</keyword>
<dbReference type="EMBL" id="LRBS01000043">
    <property type="protein sequence ID" value="OII77279.1"/>
    <property type="molecule type" value="Genomic_DNA"/>
</dbReference>
<evidence type="ECO:0000256" key="1">
    <source>
        <dbReference type="SAM" id="Coils"/>
    </source>
</evidence>
<dbReference type="VEuPathDB" id="CryptoDB:cand_019890"/>
<proteinExistence type="predicted"/>
<evidence type="ECO:0000313" key="3">
    <source>
        <dbReference type="Proteomes" id="UP000186804"/>
    </source>
</evidence>
<dbReference type="PROSITE" id="PS50896">
    <property type="entry name" value="LISH"/>
    <property type="match status" value="1"/>
</dbReference>
<evidence type="ECO:0000313" key="2">
    <source>
        <dbReference type="EMBL" id="OII77279.1"/>
    </source>
</evidence>
<dbReference type="InterPro" id="IPR006594">
    <property type="entry name" value="LisH"/>
</dbReference>
<dbReference type="Proteomes" id="UP000186804">
    <property type="component" value="Unassembled WGS sequence"/>
</dbReference>
<name>A0A1J4MT81_9CRYT</name>
<reference evidence="2 3" key="1">
    <citation type="submission" date="2016-10" db="EMBL/GenBank/DDBJ databases">
        <title>Reductive evolution of mitochondrial metabolism and differential evolution of invasion-related proteins in Cryptosporidium.</title>
        <authorList>
            <person name="Liu S."/>
            <person name="Roellig D.M."/>
            <person name="Guo Y."/>
            <person name="Li N."/>
            <person name="Frace M.A."/>
            <person name="Tang K."/>
            <person name="Zhang L."/>
            <person name="Feng Y."/>
            <person name="Xiao L."/>
        </authorList>
    </citation>
    <scope>NUCLEOTIDE SEQUENCE [LARGE SCALE GENOMIC DNA]</scope>
    <source>
        <strain evidence="2">30847</strain>
    </source>
</reference>
<keyword evidence="3" id="KW-1185">Reference proteome</keyword>
<dbReference type="OrthoDB" id="337720at2759"/>
<dbReference type="GeneID" id="92366173"/>
<sequence length="206" mass="24324">MFIGDDRKYVEEVVCSSLFNSEDTLNKFKKKLRYHLAMKLQNKRDICTLLFEKGTEKRLILVMIREFFKKYGLEETRACLDNECDMDDNDMVESFDEMLDKLNKISNNSVNNDMDLYPTIIERLVNSSIKLHNDHQTDHITSAALVEASECITSLEEEIQRLHKTYSEQVNETRLIMEKKVSEIEKLYWSSVKTMEERMIKNTDVK</sequence>
<feature type="coiled-coil region" evidence="1">
    <location>
        <begin position="145"/>
        <end position="172"/>
    </location>
</feature>
<dbReference type="AlphaFoldDB" id="A0A1J4MT81"/>
<comment type="caution">
    <text evidence="2">The sequence shown here is derived from an EMBL/GenBank/DDBJ whole genome shotgun (WGS) entry which is preliminary data.</text>
</comment>
<dbReference type="RefSeq" id="XP_067069125.1">
    <property type="nucleotide sequence ID" value="XM_067212219.1"/>
</dbReference>
<protein>
    <submittedName>
        <fullName evidence="2">Uncharacterized protein</fullName>
    </submittedName>
</protein>